<dbReference type="GO" id="GO:0005524">
    <property type="term" value="F:ATP binding"/>
    <property type="evidence" value="ECO:0007669"/>
    <property type="project" value="UniProtKB-KW"/>
</dbReference>
<reference evidence="18" key="1">
    <citation type="submission" date="2022-11" db="EMBL/GenBank/DDBJ databases">
        <title>Candidatus Alkanophaga archaea from heated hydrothermal vent sediment oxidize petroleum alkanes.</title>
        <authorList>
            <person name="Zehnle H."/>
            <person name="Laso-Perez R."/>
            <person name="Lipp J."/>
            <person name="Teske A."/>
            <person name="Wegener G."/>
        </authorList>
    </citation>
    <scope>NUCLEOTIDE SEQUENCE</scope>
    <source>
        <strain evidence="18">MCA70</strain>
    </source>
</reference>
<protein>
    <recommendedName>
        <fullName evidence="2 15">ATP-dependent DNA helicase RecG</fullName>
        <ecNumber evidence="13 15">5.6.2.4</ecNumber>
    </recommendedName>
</protein>
<organism evidence="18 19">
    <name type="scientific">Candidatus Thermodesulfobacterium syntrophicum</name>
    <dbReference type="NCBI Taxonomy" id="3060442"/>
    <lineage>
        <taxon>Bacteria</taxon>
        <taxon>Pseudomonadati</taxon>
        <taxon>Thermodesulfobacteriota</taxon>
        <taxon>Thermodesulfobacteria</taxon>
        <taxon>Thermodesulfobacteriales</taxon>
        <taxon>Thermodesulfobacteriaceae</taxon>
        <taxon>Thermodesulfobacterium</taxon>
    </lineage>
</organism>
<comment type="function">
    <text evidence="15">Plays a critical role in recombination and DNA repair. Helps process Holliday junction intermediates to mature products by catalyzing branch migration. Has replication fork regression activity, unwinds stalled or blocked replication forks to make a HJ that can be resolved. Has a DNA unwinding activity characteristic of a DNA helicase with 3'-5' polarity.</text>
</comment>
<evidence type="ECO:0000256" key="1">
    <source>
        <dbReference type="ARBA" id="ARBA00007504"/>
    </source>
</evidence>
<dbReference type="GO" id="GO:0003677">
    <property type="term" value="F:DNA binding"/>
    <property type="evidence" value="ECO:0007669"/>
    <property type="project" value="UniProtKB-KW"/>
</dbReference>
<dbReference type="NCBIfam" id="TIGR00643">
    <property type="entry name" value="recG"/>
    <property type="match status" value="1"/>
</dbReference>
<gene>
    <name evidence="18" type="ORF">OD816_000330</name>
</gene>
<dbReference type="Gene3D" id="2.40.50.140">
    <property type="entry name" value="Nucleic acid-binding proteins"/>
    <property type="match status" value="1"/>
</dbReference>
<evidence type="ECO:0000256" key="13">
    <source>
        <dbReference type="ARBA" id="ARBA00034808"/>
    </source>
</evidence>
<dbReference type="AlphaFoldDB" id="A0AAE3P3L2"/>
<evidence type="ECO:0000256" key="12">
    <source>
        <dbReference type="ARBA" id="ARBA00034617"/>
    </source>
</evidence>
<comment type="catalytic activity">
    <reaction evidence="12 15">
        <text>Couples ATP hydrolysis with the unwinding of duplex DNA by translocating in the 3'-5' direction.</text>
        <dbReference type="EC" id="5.6.2.4"/>
    </reaction>
</comment>
<dbReference type="InterPro" id="IPR004609">
    <property type="entry name" value="ATP-dep_DNA_helicase_RecG"/>
</dbReference>
<dbReference type="GO" id="GO:0043138">
    <property type="term" value="F:3'-5' DNA helicase activity"/>
    <property type="evidence" value="ECO:0007669"/>
    <property type="project" value="UniProtKB-EC"/>
</dbReference>
<evidence type="ECO:0000313" key="18">
    <source>
        <dbReference type="EMBL" id="MDF2953085.1"/>
    </source>
</evidence>
<keyword evidence="5 15" id="KW-0378">Hydrolase</keyword>
<evidence type="ECO:0000256" key="7">
    <source>
        <dbReference type="ARBA" id="ARBA00022840"/>
    </source>
</evidence>
<name>A0AAE3P3L2_9BACT</name>
<keyword evidence="10 15" id="KW-0234">DNA repair</keyword>
<keyword evidence="9 15" id="KW-0233">DNA recombination</keyword>
<evidence type="ECO:0000256" key="11">
    <source>
        <dbReference type="ARBA" id="ARBA00023235"/>
    </source>
</evidence>
<proteinExistence type="inferred from homology"/>
<dbReference type="PANTHER" id="PTHR47964:SF1">
    <property type="entry name" value="ATP-DEPENDENT DNA HELICASE HOMOLOG RECG, CHLOROPLASTIC"/>
    <property type="match status" value="1"/>
</dbReference>
<keyword evidence="11" id="KW-0413">Isomerase</keyword>
<dbReference type="GO" id="GO:0006310">
    <property type="term" value="P:DNA recombination"/>
    <property type="evidence" value="ECO:0007669"/>
    <property type="project" value="UniProtKB-UniRule"/>
</dbReference>
<keyword evidence="6 15" id="KW-0347">Helicase</keyword>
<evidence type="ECO:0000256" key="8">
    <source>
        <dbReference type="ARBA" id="ARBA00023125"/>
    </source>
</evidence>
<dbReference type="Pfam" id="PF17191">
    <property type="entry name" value="RecG_wedge"/>
    <property type="match status" value="1"/>
</dbReference>
<dbReference type="SMART" id="SM00490">
    <property type="entry name" value="HELICc"/>
    <property type="match status" value="1"/>
</dbReference>
<evidence type="ECO:0000256" key="6">
    <source>
        <dbReference type="ARBA" id="ARBA00022806"/>
    </source>
</evidence>
<feature type="domain" description="Helicase ATP-binding" evidence="16">
    <location>
        <begin position="411"/>
        <end position="574"/>
    </location>
</feature>
<dbReference type="InterPro" id="IPR033454">
    <property type="entry name" value="RecG_wedge"/>
</dbReference>
<dbReference type="CDD" id="cd04488">
    <property type="entry name" value="RecG_wedge_OBF"/>
    <property type="match status" value="1"/>
</dbReference>
<keyword evidence="3 15" id="KW-0547">Nucleotide-binding</keyword>
<dbReference type="Pfam" id="PF00271">
    <property type="entry name" value="Helicase_C"/>
    <property type="match status" value="1"/>
</dbReference>
<dbReference type="Pfam" id="PF19833">
    <property type="entry name" value="RecG_dom3_C"/>
    <property type="match status" value="1"/>
</dbReference>
<dbReference type="InterPro" id="IPR012340">
    <property type="entry name" value="NA-bd_OB-fold"/>
</dbReference>
<dbReference type="InterPro" id="IPR045562">
    <property type="entry name" value="RecG_dom3_C"/>
</dbReference>
<evidence type="ECO:0000256" key="9">
    <source>
        <dbReference type="ARBA" id="ARBA00023172"/>
    </source>
</evidence>
<dbReference type="Proteomes" id="UP001144110">
    <property type="component" value="Unassembled WGS sequence"/>
</dbReference>
<dbReference type="InterPro" id="IPR001650">
    <property type="entry name" value="Helicase_C-like"/>
</dbReference>
<dbReference type="NCBIfam" id="NF008165">
    <property type="entry name" value="PRK10917.1-3"/>
    <property type="match status" value="1"/>
</dbReference>
<evidence type="ECO:0000256" key="2">
    <source>
        <dbReference type="ARBA" id="ARBA00017846"/>
    </source>
</evidence>
<dbReference type="InterPro" id="IPR011545">
    <property type="entry name" value="DEAD/DEAH_box_helicase_dom"/>
</dbReference>
<evidence type="ECO:0000259" key="16">
    <source>
        <dbReference type="PROSITE" id="PS51192"/>
    </source>
</evidence>
<keyword evidence="7 15" id="KW-0067">ATP-binding</keyword>
<dbReference type="EMBL" id="JAPHEG010000001">
    <property type="protein sequence ID" value="MDF2953085.1"/>
    <property type="molecule type" value="Genomic_DNA"/>
</dbReference>
<dbReference type="SUPFAM" id="SSF50249">
    <property type="entry name" value="Nucleic acid-binding proteins"/>
    <property type="match status" value="1"/>
</dbReference>
<dbReference type="NCBIfam" id="NF008168">
    <property type="entry name" value="PRK10917.2-2"/>
    <property type="match status" value="1"/>
</dbReference>
<evidence type="ECO:0000259" key="17">
    <source>
        <dbReference type="PROSITE" id="PS51194"/>
    </source>
</evidence>
<evidence type="ECO:0000256" key="3">
    <source>
        <dbReference type="ARBA" id="ARBA00022741"/>
    </source>
</evidence>
<dbReference type="PROSITE" id="PS51194">
    <property type="entry name" value="HELICASE_CTER"/>
    <property type="match status" value="1"/>
</dbReference>
<accession>A0AAE3P3L2</accession>
<dbReference type="CDD" id="cd18811">
    <property type="entry name" value="SF2_C_RecG"/>
    <property type="match status" value="1"/>
</dbReference>
<dbReference type="Gene3D" id="3.40.50.300">
    <property type="entry name" value="P-loop containing nucleotide triphosphate hydrolases"/>
    <property type="match status" value="2"/>
</dbReference>
<dbReference type="InterPro" id="IPR014001">
    <property type="entry name" value="Helicase_ATP-bd"/>
</dbReference>
<sequence length="826" mass="95850">MEREKGLNVEEWFLKISRPLEFVSKNNFANLSKTKGLEKTLNFLISNAPEELKEIKKELLELCTDLEKSSLEEKKEKIIKMIDLLRSLRSSTSERENSFRLEENNKNFVKYQEIPENKISLETYLRYKEFLKQPVQFLKGIGPRIAKKLAKKNIHTLEDLLFFLPRDYEDRRQVTPIGDLKEGQRAVVFGEVLKSGTAHFYKRKIFYAYLTDGTGFLTLKWFNFNESVWRKLLTPGKNFYAIGEVSRFGRDLEIVHPELIEEGDEEKLATEIGHIVPVYSSVEGVSEKYFRKIMKSAVEEYGDYLNNYIPTEILKRKKLYPLNIAIKNLHFPNSSEDIILLKREESIYHKSLAFDEFFFLELALGLRKGRIKKENGISFNTESKLVDEFIKKLPFELTSAQKRVIEEIKKDMRSDLPMNRLLQGDVGCGKTVVAFISALIAIENGYQVALMAPTEILAEQHYYNFRQYAQIMGIHAALLTGGILPSKKREIYHGLSTGFIKFVIGTHALFQEKVEFKKLGLVIIDEQHRFGVLQRAALREKAKGVVPDTLVMTATPIPRTLALTIYGDLDLSIINEMPRGRKPIITKLFLEYNKRKAYEETKKELKKGHQAYMILPLIEESEKMDLKAVTTYGEYLQKEVFPEYKVGILHGKMSSYEKEKIMQAFKRNEIHVLVSTTVVEVGVDVPNATVMIIEHAERFGLSQLHQLRGRVGRSEYQSYCFLIAYKISMESDAYKRLQILCQTNDGFKIAEEDLKLRGPGEFLGTKQSGYLEFRRADIVKDYQILLWAREEAFKLIEEDPELRNYPILKEELMKRWEERLKLSEVA</sequence>
<evidence type="ECO:0000313" key="19">
    <source>
        <dbReference type="Proteomes" id="UP001144110"/>
    </source>
</evidence>
<evidence type="ECO:0000256" key="4">
    <source>
        <dbReference type="ARBA" id="ARBA00022763"/>
    </source>
</evidence>
<keyword evidence="8" id="KW-0238">DNA-binding</keyword>
<comment type="catalytic activity">
    <reaction evidence="14 15">
        <text>ATP + H2O = ADP + phosphate + H(+)</text>
        <dbReference type="Rhea" id="RHEA:13065"/>
        <dbReference type="ChEBI" id="CHEBI:15377"/>
        <dbReference type="ChEBI" id="CHEBI:15378"/>
        <dbReference type="ChEBI" id="CHEBI:30616"/>
        <dbReference type="ChEBI" id="CHEBI:43474"/>
        <dbReference type="ChEBI" id="CHEBI:456216"/>
        <dbReference type="EC" id="5.6.2.4"/>
    </reaction>
</comment>
<dbReference type="PROSITE" id="PS51192">
    <property type="entry name" value="HELICASE_ATP_BIND_1"/>
    <property type="match status" value="1"/>
</dbReference>
<evidence type="ECO:0000256" key="14">
    <source>
        <dbReference type="ARBA" id="ARBA00048988"/>
    </source>
</evidence>
<dbReference type="InterPro" id="IPR027417">
    <property type="entry name" value="P-loop_NTPase"/>
</dbReference>
<dbReference type="SUPFAM" id="SSF52540">
    <property type="entry name" value="P-loop containing nucleoside triphosphate hydrolases"/>
    <property type="match status" value="2"/>
</dbReference>
<evidence type="ECO:0000256" key="5">
    <source>
        <dbReference type="ARBA" id="ARBA00022801"/>
    </source>
</evidence>
<feature type="domain" description="Helicase C-terminal" evidence="17">
    <location>
        <begin position="593"/>
        <end position="755"/>
    </location>
</feature>
<dbReference type="Pfam" id="PF00270">
    <property type="entry name" value="DEAD"/>
    <property type="match status" value="1"/>
</dbReference>
<dbReference type="CDD" id="cd17992">
    <property type="entry name" value="DEXHc_RecG"/>
    <property type="match status" value="1"/>
</dbReference>
<comment type="similarity">
    <text evidence="1 15">Belongs to the helicase family. RecG subfamily.</text>
</comment>
<evidence type="ECO:0000256" key="15">
    <source>
        <dbReference type="RuleBase" id="RU363016"/>
    </source>
</evidence>
<evidence type="ECO:0000256" key="10">
    <source>
        <dbReference type="ARBA" id="ARBA00023204"/>
    </source>
</evidence>
<dbReference type="InterPro" id="IPR047112">
    <property type="entry name" value="RecG/Mfd"/>
</dbReference>
<dbReference type="EC" id="5.6.2.4" evidence="13 15"/>
<keyword evidence="4 15" id="KW-0227">DNA damage</keyword>
<dbReference type="GO" id="GO:0016787">
    <property type="term" value="F:hydrolase activity"/>
    <property type="evidence" value="ECO:0007669"/>
    <property type="project" value="UniProtKB-KW"/>
</dbReference>
<dbReference type="SMART" id="SM00487">
    <property type="entry name" value="DEXDc"/>
    <property type="match status" value="1"/>
</dbReference>
<dbReference type="PANTHER" id="PTHR47964">
    <property type="entry name" value="ATP-DEPENDENT DNA HELICASE HOMOLOG RECG, CHLOROPLASTIC"/>
    <property type="match status" value="1"/>
</dbReference>
<comment type="caution">
    <text evidence="18">The sequence shown here is derived from an EMBL/GenBank/DDBJ whole genome shotgun (WGS) entry which is preliminary data.</text>
</comment>
<dbReference type="GO" id="GO:0006281">
    <property type="term" value="P:DNA repair"/>
    <property type="evidence" value="ECO:0007669"/>
    <property type="project" value="UniProtKB-UniRule"/>
</dbReference>